<dbReference type="Gene3D" id="3.40.225.10">
    <property type="entry name" value="Class II aldolase/adducin N-terminal domain"/>
    <property type="match status" value="1"/>
</dbReference>
<dbReference type="InterPro" id="IPR036409">
    <property type="entry name" value="Aldolase_II/adducin_N_sf"/>
</dbReference>
<reference evidence="6" key="1">
    <citation type="submission" date="2010-02" db="EMBL/GenBank/DDBJ databases">
        <title>Complete sequence of Desulfurivibrio alkaliphilus AHT2.</title>
        <authorList>
            <consortium name="US DOE Joint Genome Institute"/>
            <person name="Pitluck S."/>
            <person name="Chertkov O."/>
            <person name="Detter J.C."/>
            <person name="Han C."/>
            <person name="Tapia R."/>
            <person name="Larimer F."/>
            <person name="Land M."/>
            <person name="Hauser L."/>
            <person name="Kyrpides N."/>
            <person name="Mikhailova N."/>
            <person name="Sorokin D.Y."/>
            <person name="Muyzer G."/>
            <person name="Woyke T."/>
        </authorList>
    </citation>
    <scope>NUCLEOTIDE SEQUENCE [LARGE SCALE GENOMIC DNA]</scope>
    <source>
        <strain evidence="6">DSM 19089 / UNIQEM U267 / AHT2</strain>
    </source>
</reference>
<evidence type="ECO:0000259" key="4">
    <source>
        <dbReference type="SMART" id="SM01007"/>
    </source>
</evidence>
<evidence type="ECO:0000256" key="2">
    <source>
        <dbReference type="ARBA" id="ARBA00023002"/>
    </source>
</evidence>
<dbReference type="FunFam" id="3.40.50.720:FF:000084">
    <property type="entry name" value="Short-chain dehydrogenase reductase"/>
    <property type="match status" value="1"/>
</dbReference>
<protein>
    <submittedName>
        <fullName evidence="5">Class II aldolase/adducin family protein</fullName>
    </submittedName>
</protein>
<dbReference type="eggNOG" id="COG3347">
    <property type="taxonomic scope" value="Bacteria"/>
</dbReference>
<dbReference type="InParanoid" id="D6Z701"/>
<feature type="domain" description="Class II aldolase/adducin N-terminal" evidence="4">
    <location>
        <begin position="26"/>
        <end position="225"/>
    </location>
</feature>
<dbReference type="NCBIfam" id="NF006194">
    <property type="entry name" value="PRK08324.2-2"/>
    <property type="match status" value="1"/>
</dbReference>
<dbReference type="SUPFAM" id="SSF51735">
    <property type="entry name" value="NAD(P)-binding Rossmann-fold domains"/>
    <property type="match status" value="1"/>
</dbReference>
<dbReference type="AlphaFoldDB" id="D6Z701"/>
<dbReference type="Pfam" id="PF00106">
    <property type="entry name" value="adh_short"/>
    <property type="match status" value="1"/>
</dbReference>
<sequence length="763" mass="81548">MKNLYDHLEAREFVAARSDCSEALALRVYTSRLIGREPELVLHGGGNTSVKAVVPNILGEEMEVLYIKGSGWDLATIEAAGFPGLDLAWLRRLRVLERLSDEEMVNQFRTHLLDAAAPGPSIETLVHAFLPHRFIDHTHADAIVTLTNRHQPEKLLREALGDRIAILPFIMPGFPLAKAMAAAYEENPQIEAIILLNHGIFTFADEAETAYGRMIDYVSRAENFLTKVAQEWSARGEDLKALGHGTGVGAANSGSGSFSADLRPASEASAAADEPAATGVGGPRPGADVTGAREGVNASGAEVLASPPPPAPVELLPLLRGALNRGLEDQRLCFSLDWRRDTDLQAALARPDGRELFTGGVLTPDHVIRTKNYPLWLDFAGASDEAARNAYLKRALADYAAAYQGYFEEQCAAGKVQKQRLDLLPRVIMVPGLGLIGAGTSPAAARIAADIATHTVRAKLRGAALGQYRELEPASIFAMEYWSLEQAKLGKGSPRLLEGRTALVTGGGGAMALGIADRLLAAGARVLLADIQPERLQLVVDKLQRRFAPELVQGLKFDVTDPESVRAGFAQLVGQTGGLDILVPNAGIAQVARLEELSAEGFRRVMAVNADGVLLTIREAAKIFRRQNCGGQIVINSSKNVFDPGAAFGAYSASKAAAHQLGKIAALELAEIGVRVNMINADAVFDADGVSSGLWDLVGPERMQARNLDPEGLRAYYRQRNLLKTEVKAEDVGNAVVFFAAGQTPTTGATLPVDGGIPAAFPR</sequence>
<dbReference type="InterPro" id="IPR001303">
    <property type="entry name" value="Aldolase_II/adducin_N"/>
</dbReference>
<dbReference type="InterPro" id="IPR036291">
    <property type="entry name" value="NAD(P)-bd_dom_sf"/>
</dbReference>
<dbReference type="Proteomes" id="UP000001508">
    <property type="component" value="Chromosome"/>
</dbReference>
<dbReference type="STRING" id="589865.DaAHT2_2323"/>
<proteinExistence type="inferred from homology"/>
<dbReference type="PROSITE" id="PS00061">
    <property type="entry name" value="ADH_SHORT"/>
    <property type="match status" value="1"/>
</dbReference>
<dbReference type="HOGENOM" id="CLU_024866_0_0_7"/>
<dbReference type="Gene3D" id="3.40.50.720">
    <property type="entry name" value="NAD(P)-binding Rossmann-like Domain"/>
    <property type="match status" value="1"/>
</dbReference>
<dbReference type="eggNOG" id="COG1028">
    <property type="taxonomic scope" value="Bacteria"/>
</dbReference>
<dbReference type="SMART" id="SM01007">
    <property type="entry name" value="Aldolase_II"/>
    <property type="match status" value="1"/>
</dbReference>
<evidence type="ECO:0000313" key="5">
    <source>
        <dbReference type="EMBL" id="ADH86988.1"/>
    </source>
</evidence>
<dbReference type="PANTHER" id="PTHR43669">
    <property type="entry name" value="5-KETO-D-GLUCONATE 5-REDUCTASE"/>
    <property type="match status" value="1"/>
</dbReference>
<dbReference type="Pfam" id="PF00596">
    <property type="entry name" value="Aldolase_II"/>
    <property type="match status" value="1"/>
</dbReference>
<evidence type="ECO:0000256" key="3">
    <source>
        <dbReference type="SAM" id="MobiDB-lite"/>
    </source>
</evidence>
<feature type="region of interest" description="Disordered" evidence="3">
    <location>
        <begin position="253"/>
        <end position="292"/>
    </location>
</feature>
<accession>D6Z701</accession>
<organism evidence="5 6">
    <name type="scientific">Desulfurivibrio alkaliphilus (strain DSM 19089 / UNIQEM U267 / AHT2)</name>
    <dbReference type="NCBI Taxonomy" id="589865"/>
    <lineage>
        <taxon>Bacteria</taxon>
        <taxon>Pseudomonadati</taxon>
        <taxon>Thermodesulfobacteriota</taxon>
        <taxon>Desulfobulbia</taxon>
        <taxon>Desulfobulbales</taxon>
        <taxon>Desulfobulbaceae</taxon>
        <taxon>Desulfurivibrio</taxon>
    </lineage>
</organism>
<dbReference type="PANTHER" id="PTHR43669:SF8">
    <property type="entry name" value="SHORT-CHAIN TYPE DEHYDROGENASE_REDUCTASE-RELATED"/>
    <property type="match status" value="1"/>
</dbReference>
<keyword evidence="2" id="KW-0560">Oxidoreductase</keyword>
<dbReference type="GO" id="GO:0016491">
    <property type="term" value="F:oxidoreductase activity"/>
    <property type="evidence" value="ECO:0007669"/>
    <property type="project" value="UniProtKB-KW"/>
</dbReference>
<feature type="compositionally biased region" description="Low complexity" evidence="3">
    <location>
        <begin position="253"/>
        <end position="277"/>
    </location>
</feature>
<dbReference type="EMBL" id="CP001940">
    <property type="protein sequence ID" value="ADH86988.1"/>
    <property type="molecule type" value="Genomic_DNA"/>
</dbReference>
<evidence type="ECO:0000313" key="6">
    <source>
        <dbReference type="Proteomes" id="UP000001508"/>
    </source>
</evidence>
<dbReference type="RefSeq" id="WP_013164502.1">
    <property type="nucleotide sequence ID" value="NC_014216.1"/>
</dbReference>
<dbReference type="InterPro" id="IPR020904">
    <property type="entry name" value="Sc_DH/Rdtase_CS"/>
</dbReference>
<dbReference type="KEGG" id="dak:DaAHT2_2323"/>
<comment type="similarity">
    <text evidence="1">Belongs to the short-chain dehydrogenases/reductases (SDR) family.</text>
</comment>
<keyword evidence="6" id="KW-1185">Reference proteome</keyword>
<name>D6Z701_DESAT</name>
<dbReference type="SUPFAM" id="SSF53639">
    <property type="entry name" value="AraD/HMP-PK domain-like"/>
    <property type="match status" value="1"/>
</dbReference>
<dbReference type="PRINTS" id="PR00081">
    <property type="entry name" value="GDHRDH"/>
</dbReference>
<evidence type="ECO:0000256" key="1">
    <source>
        <dbReference type="ARBA" id="ARBA00006484"/>
    </source>
</evidence>
<dbReference type="OrthoDB" id="9774430at2"/>
<dbReference type="InterPro" id="IPR002347">
    <property type="entry name" value="SDR_fam"/>
</dbReference>
<gene>
    <name evidence="5" type="ordered locus">DaAHT2_2323</name>
</gene>